<evidence type="ECO:0008006" key="4">
    <source>
        <dbReference type="Google" id="ProtNLM"/>
    </source>
</evidence>
<keyword evidence="1" id="KW-0472">Membrane</keyword>
<dbReference type="GO" id="GO:0005886">
    <property type="term" value="C:plasma membrane"/>
    <property type="evidence" value="ECO:0007669"/>
    <property type="project" value="TreeGrafter"/>
</dbReference>
<dbReference type="Gene3D" id="1.20.1530.20">
    <property type="match status" value="1"/>
</dbReference>
<evidence type="ECO:0000313" key="2">
    <source>
        <dbReference type="EMBL" id="EFV12306.1"/>
    </source>
</evidence>
<name>E5XTM0_SEGRC</name>
<feature type="transmembrane region" description="Helical" evidence="1">
    <location>
        <begin position="266"/>
        <end position="288"/>
    </location>
</feature>
<feature type="transmembrane region" description="Helical" evidence="1">
    <location>
        <begin position="294"/>
        <end position="315"/>
    </location>
</feature>
<dbReference type="InterPro" id="IPR016833">
    <property type="entry name" value="Put_Na-Bile_cotransptr"/>
</dbReference>
<reference evidence="2 3" key="1">
    <citation type="journal article" date="2011" name="Stand. Genomic Sci.">
        <title>High quality draft genome sequence of Segniliparus rugosus CDC 945(T)= (ATCC BAA-974(T)).</title>
        <authorList>
            <person name="Earl A.M."/>
            <person name="Desjardins C.A."/>
            <person name="Fitzgerald M.G."/>
            <person name="Arachchi H.M."/>
            <person name="Zeng Q."/>
            <person name="Mehta T."/>
            <person name="Griggs A."/>
            <person name="Birren B.W."/>
            <person name="Toney N.C."/>
            <person name="Carr J."/>
            <person name="Posey J."/>
            <person name="Butler W.R."/>
        </authorList>
    </citation>
    <scope>NUCLEOTIDE SEQUENCE [LARGE SCALE GENOMIC DNA]</scope>
    <source>
        <strain evidence="3">ATCC BAA-974 / DSM 45345 / CCUG 50838 / CIP 108380 / JCM 13579 / CDC 945</strain>
    </source>
</reference>
<dbReference type="Proteomes" id="UP000004816">
    <property type="component" value="Unassembled WGS sequence"/>
</dbReference>
<feature type="transmembrane region" description="Helical" evidence="1">
    <location>
        <begin position="233"/>
        <end position="254"/>
    </location>
</feature>
<dbReference type="PANTHER" id="PTHR18640:SF5">
    <property type="entry name" value="SODIUM_BILE ACID COTRANSPORTER 7"/>
    <property type="match status" value="1"/>
</dbReference>
<dbReference type="HOGENOM" id="CLU_039013_1_0_11"/>
<gene>
    <name evidence="2" type="ORF">HMPREF9336_02842</name>
</gene>
<keyword evidence="3" id="KW-1185">Reference proteome</keyword>
<dbReference type="STRING" id="679197.HMPREF9336_02842"/>
<feature type="transmembrane region" description="Helical" evidence="1">
    <location>
        <begin position="44"/>
        <end position="64"/>
    </location>
</feature>
<feature type="transmembrane region" description="Helical" evidence="1">
    <location>
        <begin position="202"/>
        <end position="221"/>
    </location>
</feature>
<feature type="transmembrane region" description="Helical" evidence="1">
    <location>
        <begin position="105"/>
        <end position="126"/>
    </location>
</feature>
<dbReference type="EMBL" id="ACZI02000001">
    <property type="protein sequence ID" value="EFV12306.1"/>
    <property type="molecule type" value="Genomic_DNA"/>
</dbReference>
<dbReference type="RefSeq" id="WP_007471473.1">
    <property type="nucleotide sequence ID" value="NZ_KI391953.1"/>
</dbReference>
<comment type="caution">
    <text evidence="2">The sequence shown here is derived from an EMBL/GenBank/DDBJ whole genome shotgun (WGS) entry which is preliminary data.</text>
</comment>
<dbReference type="PANTHER" id="PTHR18640">
    <property type="entry name" value="SOLUTE CARRIER FAMILY 10 MEMBER 7"/>
    <property type="match status" value="1"/>
</dbReference>
<feature type="transmembrane region" description="Helical" evidence="1">
    <location>
        <begin position="133"/>
        <end position="156"/>
    </location>
</feature>
<dbReference type="AlphaFoldDB" id="E5XTM0"/>
<feature type="transmembrane region" description="Helical" evidence="1">
    <location>
        <begin position="71"/>
        <end position="93"/>
    </location>
</feature>
<dbReference type="PIRSF" id="PIRSF026166">
    <property type="entry name" value="UCP026166"/>
    <property type="match status" value="1"/>
</dbReference>
<proteinExistence type="predicted"/>
<evidence type="ECO:0000256" key="1">
    <source>
        <dbReference type="SAM" id="Phobius"/>
    </source>
</evidence>
<evidence type="ECO:0000313" key="3">
    <source>
        <dbReference type="Proteomes" id="UP000004816"/>
    </source>
</evidence>
<accession>E5XTM0</accession>
<keyword evidence="1" id="KW-0812">Transmembrane</keyword>
<sequence length="331" mass="35096">MSSRLRRLIPMDSFVVAILAVVVLASFLPASGRGAEALEWATKLAIALLFFLYGARLSPAQAWAGLKNWKLHLAVVCFTFVLFPALGLCAGLLPEAVLPPELRPGFLYLTLTPSTVQSSIAFCVIAGGDVAAAVIAASLSSLLGVFLTPALVMLVFGAHDVAISWGSVLDVVTQLLVPFLVGQLARRWIADWVKERARQLKLVDQGSILLVVYSAFSLGVTEGVWRRVSMADLAVLSLDCIALLALVLGITTLAGRLLRLSYGERVVLLFCGSKKSLAAGLPIAGVLFGPDQLGLISLPLLLFHQIQLLVCTVIAGRLGKKHHAAQAAVSG</sequence>
<protein>
    <recommendedName>
        <fullName evidence="4">Bile acid:sodium symporter</fullName>
    </recommendedName>
</protein>
<dbReference type="eggNOG" id="COG0385">
    <property type="taxonomic scope" value="Bacteria"/>
</dbReference>
<feature type="transmembrane region" description="Helical" evidence="1">
    <location>
        <begin position="162"/>
        <end position="181"/>
    </location>
</feature>
<keyword evidence="1" id="KW-1133">Transmembrane helix</keyword>
<dbReference type="Pfam" id="PF13593">
    <property type="entry name" value="SBF_like"/>
    <property type="match status" value="1"/>
</dbReference>
<dbReference type="OrthoDB" id="9792271at2"/>
<dbReference type="InterPro" id="IPR038770">
    <property type="entry name" value="Na+/solute_symporter_sf"/>
</dbReference>
<organism evidence="2 3">
    <name type="scientific">Segniliparus rugosus (strain ATCC BAA-974 / DSM 45345 / CCUG 50838 / CIP 108380 / JCM 13579 / CDC 945)</name>
    <dbReference type="NCBI Taxonomy" id="679197"/>
    <lineage>
        <taxon>Bacteria</taxon>
        <taxon>Bacillati</taxon>
        <taxon>Actinomycetota</taxon>
        <taxon>Actinomycetes</taxon>
        <taxon>Mycobacteriales</taxon>
        <taxon>Segniliparaceae</taxon>
        <taxon>Segniliparus</taxon>
    </lineage>
</organism>